<comment type="caution">
    <text evidence="3">The sequence shown here is derived from an EMBL/GenBank/DDBJ whole genome shotgun (WGS) entry which is preliminary data.</text>
</comment>
<dbReference type="EMBL" id="BMIF01000002">
    <property type="protein sequence ID" value="GGA59516.1"/>
    <property type="molecule type" value="Genomic_DNA"/>
</dbReference>
<keyword evidence="1" id="KW-0472">Membrane</keyword>
<reference evidence="3" key="1">
    <citation type="journal article" date="2014" name="Int. J. Syst. Evol. Microbiol.">
        <title>Complete genome sequence of Corynebacterium casei LMG S-19264T (=DSM 44701T), isolated from a smear-ripened cheese.</title>
        <authorList>
            <consortium name="US DOE Joint Genome Institute (JGI-PGF)"/>
            <person name="Walter F."/>
            <person name="Albersmeier A."/>
            <person name="Kalinowski J."/>
            <person name="Ruckert C."/>
        </authorList>
    </citation>
    <scope>NUCLEOTIDE SEQUENCE</scope>
    <source>
        <strain evidence="3">CGMCC 1.15320</strain>
    </source>
</reference>
<proteinExistence type="predicted"/>
<dbReference type="InterPro" id="IPR012495">
    <property type="entry name" value="TadE-like_dom"/>
</dbReference>
<keyword evidence="1" id="KW-0812">Transmembrane</keyword>
<name>A0A916RKI1_9HYPH</name>
<dbReference type="RefSeq" id="WP_188719990.1">
    <property type="nucleotide sequence ID" value="NZ_BMIF01000002.1"/>
</dbReference>
<dbReference type="Pfam" id="PF07811">
    <property type="entry name" value="TadE"/>
    <property type="match status" value="1"/>
</dbReference>
<keyword evidence="4" id="KW-1185">Reference proteome</keyword>
<accession>A0A916RKI1</accession>
<protein>
    <submittedName>
        <fullName evidence="3">Pilus assembly protein TadE</fullName>
    </submittedName>
</protein>
<sequence length="184" mass="20637">MTGLRFAFGMAASCFRRRLRGFAGDRRGAAALEFAILAPIFFMLLFAILECCITFGAQQILTNATDDIGRDMRTGRIRPEGLTTAVLHDMFCDRMPALFSSGCPGLKIDVRNFDTFEKVADEFSKGIVPATFRVDLGGPLSKNIMRVFYEWPVILTVFNDRVEDPKSGKTLLFATQTWQNEPFD</sequence>
<keyword evidence="1" id="KW-1133">Transmembrane helix</keyword>
<dbReference type="Proteomes" id="UP000636264">
    <property type="component" value="Unassembled WGS sequence"/>
</dbReference>
<reference evidence="3" key="2">
    <citation type="submission" date="2020-09" db="EMBL/GenBank/DDBJ databases">
        <authorList>
            <person name="Sun Q."/>
            <person name="Zhou Y."/>
        </authorList>
    </citation>
    <scope>NUCLEOTIDE SEQUENCE</scope>
    <source>
        <strain evidence="3">CGMCC 1.15320</strain>
    </source>
</reference>
<feature type="transmembrane region" description="Helical" evidence="1">
    <location>
        <begin position="28"/>
        <end position="49"/>
    </location>
</feature>
<evidence type="ECO:0000313" key="4">
    <source>
        <dbReference type="Proteomes" id="UP000636264"/>
    </source>
</evidence>
<evidence type="ECO:0000313" key="3">
    <source>
        <dbReference type="EMBL" id="GGA59516.1"/>
    </source>
</evidence>
<gene>
    <name evidence="3" type="ORF">GCM10011385_11570</name>
</gene>
<organism evidence="3 4">
    <name type="scientific">Nitratireductor aestuarii</name>
    <dbReference type="NCBI Taxonomy" id="1735103"/>
    <lineage>
        <taxon>Bacteria</taxon>
        <taxon>Pseudomonadati</taxon>
        <taxon>Pseudomonadota</taxon>
        <taxon>Alphaproteobacteria</taxon>
        <taxon>Hyphomicrobiales</taxon>
        <taxon>Phyllobacteriaceae</taxon>
        <taxon>Nitratireductor</taxon>
    </lineage>
</organism>
<feature type="domain" description="TadE-like" evidence="2">
    <location>
        <begin position="28"/>
        <end position="70"/>
    </location>
</feature>
<dbReference type="AlphaFoldDB" id="A0A916RKI1"/>
<evidence type="ECO:0000259" key="2">
    <source>
        <dbReference type="Pfam" id="PF07811"/>
    </source>
</evidence>
<evidence type="ECO:0000256" key="1">
    <source>
        <dbReference type="SAM" id="Phobius"/>
    </source>
</evidence>